<feature type="domain" description="P-type ATPase A" evidence="17">
    <location>
        <begin position="140"/>
        <end position="239"/>
    </location>
</feature>
<keyword evidence="6 16" id="KW-0479">Metal-binding</keyword>
<dbReference type="InterPro" id="IPR008250">
    <property type="entry name" value="ATPase_P-typ_transduc_dom_A_sf"/>
</dbReference>
<keyword evidence="4" id="KW-0597">Phosphoprotein</keyword>
<dbReference type="InterPro" id="IPR059000">
    <property type="entry name" value="ATPase_P-type_domA"/>
</dbReference>
<dbReference type="InterPro" id="IPR036412">
    <property type="entry name" value="HAD-like_sf"/>
</dbReference>
<dbReference type="EMBL" id="CP003947">
    <property type="protein sequence ID" value="AFZ53437.1"/>
    <property type="molecule type" value="Genomic_DNA"/>
</dbReference>
<keyword evidence="9 16" id="KW-0067">ATP-binding</keyword>
<comment type="subcellular location">
    <subcellularLocation>
        <location evidence="1">Cell membrane</location>
        <topology evidence="1">Multi-pass membrane protein</topology>
    </subcellularLocation>
</comment>
<feature type="transmembrane region" description="Helical" evidence="16">
    <location>
        <begin position="28"/>
        <end position="46"/>
    </location>
</feature>
<dbReference type="HOGENOM" id="CLU_001771_6_2_3"/>
<evidence type="ECO:0000256" key="5">
    <source>
        <dbReference type="ARBA" id="ARBA00022692"/>
    </source>
</evidence>
<keyword evidence="3 16" id="KW-1003">Cell membrane</keyword>
<dbReference type="PRINTS" id="PR00120">
    <property type="entry name" value="HATPASE"/>
</dbReference>
<dbReference type="SFLD" id="SFLDG00002">
    <property type="entry name" value="C1.7:_P-type_atpase_like"/>
    <property type="match status" value="1"/>
</dbReference>
<evidence type="ECO:0000256" key="3">
    <source>
        <dbReference type="ARBA" id="ARBA00022475"/>
    </source>
</evidence>
<dbReference type="InterPro" id="IPR018303">
    <property type="entry name" value="ATPase_P-typ_P_site"/>
</dbReference>
<accession>K9Z3W5</accession>
<dbReference type="OrthoDB" id="438550at2"/>
<dbReference type="InterPro" id="IPR051014">
    <property type="entry name" value="Cation_Transport_ATPase_IB"/>
</dbReference>
<dbReference type="PROSITE" id="PS00154">
    <property type="entry name" value="ATPASE_E1_E2"/>
    <property type="match status" value="1"/>
</dbReference>
<evidence type="ECO:0000256" key="12">
    <source>
        <dbReference type="ARBA" id="ARBA00022989"/>
    </source>
</evidence>
<keyword evidence="10" id="KW-0460">Magnesium</keyword>
<dbReference type="SFLD" id="SFLDS00003">
    <property type="entry name" value="Haloacid_Dehalogenase"/>
    <property type="match status" value="1"/>
</dbReference>
<dbReference type="PANTHER" id="PTHR48085:SF5">
    <property type="entry name" value="CADMIUM_ZINC-TRANSPORTING ATPASE HMA4-RELATED"/>
    <property type="match status" value="1"/>
</dbReference>
<comment type="catalytic activity">
    <reaction evidence="15">
        <text>Zn(2+)(in) + ATP + H2O = Zn(2+)(out) + ADP + phosphate + H(+)</text>
        <dbReference type="Rhea" id="RHEA:20621"/>
        <dbReference type="ChEBI" id="CHEBI:15377"/>
        <dbReference type="ChEBI" id="CHEBI:15378"/>
        <dbReference type="ChEBI" id="CHEBI:29105"/>
        <dbReference type="ChEBI" id="CHEBI:30616"/>
        <dbReference type="ChEBI" id="CHEBI:43474"/>
        <dbReference type="ChEBI" id="CHEBI:456216"/>
        <dbReference type="EC" id="7.2.2.12"/>
    </reaction>
</comment>
<protein>
    <recommendedName>
        <fullName evidence="14">P-type Zn(2+) transporter</fullName>
        <ecNumber evidence="14">7.2.2.12</ecNumber>
    </recommendedName>
</protein>
<feature type="transmembrane region" description="Helical" evidence="16">
    <location>
        <begin position="290"/>
        <end position="311"/>
    </location>
</feature>
<dbReference type="EC" id="7.2.2.12" evidence="14"/>
<keyword evidence="11" id="KW-1278">Translocase</keyword>
<dbReference type="RefSeq" id="WP_015219166.1">
    <property type="nucleotide sequence ID" value="NC_019776.1"/>
</dbReference>
<dbReference type="KEGG" id="can:Cyan10605_1322"/>
<dbReference type="FunFam" id="3.40.1110.10:FF:000066">
    <property type="entry name" value="Cadmium-translocating P-type ATPase"/>
    <property type="match status" value="1"/>
</dbReference>
<sequence length="640" mass="69665">MGKHCCTESNSSHNHRHEREDVNLKKEVISVIVVSVLFIFGFGFENQLHNTIYSFGEYLVFIPAYLLAGWNVLMSAGKNIVKGKFFDENFLMTVATLGAFAIHKLPEAVAVMLFFKIGELFQELAVNRSRKSIKSLLEIRPDYANLQDEDGIKKVNPEQVNIGDFIVVKPGEKIPLDGEILEGDSQVDTSALTGESVPRMVRKGETVLAGMINQTGVLTLKVIKLFAESSITRILDLVENASSKKASTQKFMSKFAQYYTPIVVFTSLAVALIPPLLIANASHGEWVYRALVLLVISCPCGLVISIPLGYFGGVGRAAKKGILVKGATYLDSLLQVKTIVFDKTGTLTKGVFQVMDIVPYNDFTKEELLAFAVGVETYSSHPIAESIRQAYEGEIDDSIIDNYQELAGYGVSAIIDGKRVIAGNDKLLHQENISHDTCNVTGTVVHLAVNNNYAGYILIADQIKEDATFAISRLKELGIEKTVMLTGDNKVIASEIAKKLGLDSYQAELLPEDKVTALENLIHQSKEKEKVAVVGDGINDAPIIARADVGMAMGGLGSDAAIETADIVIMTDAPSKVPEAIEVARKTHHIVWQNIVFALAVKGLFIILGTFGVASLWEAVFADVGVALVAIFNATRIINQ</sequence>
<evidence type="ECO:0000256" key="8">
    <source>
        <dbReference type="ARBA" id="ARBA00022833"/>
    </source>
</evidence>
<evidence type="ECO:0000256" key="7">
    <source>
        <dbReference type="ARBA" id="ARBA00022741"/>
    </source>
</evidence>
<dbReference type="PRINTS" id="PR00119">
    <property type="entry name" value="CATATPASE"/>
</dbReference>
<evidence type="ECO:0000259" key="17">
    <source>
        <dbReference type="Pfam" id="PF00122"/>
    </source>
</evidence>
<keyword evidence="19" id="KW-1185">Reference proteome</keyword>
<name>K9Z3W5_CYAAP</name>
<dbReference type="GO" id="GO:0015086">
    <property type="term" value="F:cadmium ion transmembrane transporter activity"/>
    <property type="evidence" value="ECO:0007669"/>
    <property type="project" value="TreeGrafter"/>
</dbReference>
<evidence type="ECO:0000256" key="16">
    <source>
        <dbReference type="RuleBase" id="RU362081"/>
    </source>
</evidence>
<dbReference type="SFLD" id="SFLDF00027">
    <property type="entry name" value="p-type_atpase"/>
    <property type="match status" value="1"/>
</dbReference>
<dbReference type="Gene3D" id="3.40.50.1000">
    <property type="entry name" value="HAD superfamily/HAD-like"/>
    <property type="match status" value="1"/>
</dbReference>
<dbReference type="Proteomes" id="UP000010480">
    <property type="component" value="Chromosome"/>
</dbReference>
<organism evidence="18 19">
    <name type="scientific">Cyanobacterium aponinum (strain PCC 10605)</name>
    <dbReference type="NCBI Taxonomy" id="755178"/>
    <lineage>
        <taxon>Bacteria</taxon>
        <taxon>Bacillati</taxon>
        <taxon>Cyanobacteriota</taxon>
        <taxon>Cyanophyceae</taxon>
        <taxon>Oscillatoriophycideae</taxon>
        <taxon>Chroococcales</taxon>
        <taxon>Geminocystaceae</taxon>
        <taxon>Cyanobacterium</taxon>
    </lineage>
</organism>
<evidence type="ECO:0000256" key="15">
    <source>
        <dbReference type="ARBA" id="ARBA00047308"/>
    </source>
</evidence>
<feature type="transmembrane region" description="Helical" evidence="16">
    <location>
        <begin position="52"/>
        <end position="73"/>
    </location>
</feature>
<dbReference type="GO" id="GO:0005886">
    <property type="term" value="C:plasma membrane"/>
    <property type="evidence" value="ECO:0007669"/>
    <property type="project" value="UniProtKB-SubCell"/>
</dbReference>
<dbReference type="NCBIfam" id="TIGR01494">
    <property type="entry name" value="ATPase_P-type"/>
    <property type="match status" value="1"/>
</dbReference>
<dbReference type="InterPro" id="IPR001757">
    <property type="entry name" value="P_typ_ATPase"/>
</dbReference>
<reference evidence="19" key="1">
    <citation type="journal article" date="2013" name="Proc. Natl. Acad. Sci. U.S.A.">
        <title>Improving the coverage of the cyanobacterial phylum using diversity-driven genome sequencing.</title>
        <authorList>
            <person name="Shih P.M."/>
            <person name="Wu D."/>
            <person name="Latifi A."/>
            <person name="Axen S.D."/>
            <person name="Fewer D.P."/>
            <person name="Talla E."/>
            <person name="Calteau A."/>
            <person name="Cai F."/>
            <person name="Tandeau de Marsac N."/>
            <person name="Rippka R."/>
            <person name="Herdman M."/>
            <person name="Sivonen K."/>
            <person name="Coursin T."/>
            <person name="Laurent T."/>
            <person name="Goodwin L."/>
            <person name="Nolan M."/>
            <person name="Davenport K.W."/>
            <person name="Han C.S."/>
            <person name="Rubin E.M."/>
            <person name="Eisen J.A."/>
            <person name="Woyke T."/>
            <person name="Gugger M."/>
            <person name="Kerfeld C.A."/>
        </authorList>
    </citation>
    <scope>NUCLEOTIDE SEQUENCE [LARGE SCALE GENOMIC DNA]</scope>
    <source>
        <strain evidence="19">PCC 10605</strain>
    </source>
</reference>
<dbReference type="InterPro" id="IPR023299">
    <property type="entry name" value="ATPase_P-typ_cyto_dom_N"/>
</dbReference>
<evidence type="ECO:0000313" key="19">
    <source>
        <dbReference type="Proteomes" id="UP000010480"/>
    </source>
</evidence>
<dbReference type="GO" id="GO:0046872">
    <property type="term" value="F:metal ion binding"/>
    <property type="evidence" value="ECO:0007669"/>
    <property type="project" value="UniProtKB-KW"/>
</dbReference>
<evidence type="ECO:0000256" key="4">
    <source>
        <dbReference type="ARBA" id="ARBA00022553"/>
    </source>
</evidence>
<evidence type="ECO:0000313" key="18">
    <source>
        <dbReference type="EMBL" id="AFZ53437.1"/>
    </source>
</evidence>
<dbReference type="Gene3D" id="3.40.1110.10">
    <property type="entry name" value="Calcium-transporting ATPase, cytoplasmic domain N"/>
    <property type="match status" value="1"/>
</dbReference>
<dbReference type="GO" id="GO:0005524">
    <property type="term" value="F:ATP binding"/>
    <property type="evidence" value="ECO:0007669"/>
    <property type="project" value="UniProtKB-UniRule"/>
</dbReference>
<dbReference type="InterPro" id="IPR023214">
    <property type="entry name" value="HAD_sf"/>
</dbReference>
<dbReference type="eggNOG" id="COG2217">
    <property type="taxonomic scope" value="Bacteria"/>
</dbReference>
<dbReference type="GO" id="GO:0016887">
    <property type="term" value="F:ATP hydrolysis activity"/>
    <property type="evidence" value="ECO:0007669"/>
    <property type="project" value="InterPro"/>
</dbReference>
<dbReference type="SUPFAM" id="SSF81665">
    <property type="entry name" value="Calcium ATPase, transmembrane domain M"/>
    <property type="match status" value="1"/>
</dbReference>
<dbReference type="SUPFAM" id="SSF56784">
    <property type="entry name" value="HAD-like"/>
    <property type="match status" value="1"/>
</dbReference>
<evidence type="ECO:0000256" key="10">
    <source>
        <dbReference type="ARBA" id="ARBA00022842"/>
    </source>
</evidence>
<dbReference type="AlphaFoldDB" id="K9Z3W5"/>
<dbReference type="Gene3D" id="2.70.150.10">
    <property type="entry name" value="Calcium-transporting ATPase, cytoplasmic transduction domain A"/>
    <property type="match status" value="1"/>
</dbReference>
<dbReference type="CDD" id="cd07548">
    <property type="entry name" value="P-type_ATPase-Cd_Zn_Co_like"/>
    <property type="match status" value="1"/>
</dbReference>
<comment type="similarity">
    <text evidence="2 16">Belongs to the cation transport ATPase (P-type) (TC 3.A.3) family. Type IB subfamily.</text>
</comment>
<keyword evidence="13 16" id="KW-0472">Membrane</keyword>
<dbReference type="PATRIC" id="fig|755178.3.peg.1396"/>
<dbReference type="SUPFAM" id="SSF81653">
    <property type="entry name" value="Calcium ATPase, transduction domain A"/>
    <property type="match status" value="1"/>
</dbReference>
<dbReference type="NCBIfam" id="TIGR01512">
    <property type="entry name" value="ATPase-IB2_Cd"/>
    <property type="match status" value="1"/>
</dbReference>
<dbReference type="Pfam" id="PF00122">
    <property type="entry name" value="E1-E2_ATPase"/>
    <property type="match status" value="1"/>
</dbReference>
<feature type="transmembrane region" description="Helical" evidence="16">
    <location>
        <begin position="258"/>
        <end position="278"/>
    </location>
</feature>
<keyword evidence="8" id="KW-0862">Zinc</keyword>
<dbReference type="NCBIfam" id="TIGR01525">
    <property type="entry name" value="ATPase-IB_hvy"/>
    <property type="match status" value="1"/>
</dbReference>
<dbReference type="InterPro" id="IPR027256">
    <property type="entry name" value="P-typ_ATPase_IB"/>
</dbReference>
<evidence type="ECO:0000256" key="9">
    <source>
        <dbReference type="ARBA" id="ARBA00022840"/>
    </source>
</evidence>
<keyword evidence="7 16" id="KW-0547">Nucleotide-binding</keyword>
<evidence type="ECO:0000256" key="6">
    <source>
        <dbReference type="ARBA" id="ARBA00022723"/>
    </source>
</evidence>
<dbReference type="Pfam" id="PF00702">
    <property type="entry name" value="Hydrolase"/>
    <property type="match status" value="1"/>
</dbReference>
<keyword evidence="5 16" id="KW-0812">Transmembrane</keyword>
<feature type="transmembrane region" description="Helical" evidence="16">
    <location>
        <begin position="595"/>
        <end position="614"/>
    </location>
</feature>
<evidence type="ECO:0000256" key="1">
    <source>
        <dbReference type="ARBA" id="ARBA00004651"/>
    </source>
</evidence>
<evidence type="ECO:0000256" key="2">
    <source>
        <dbReference type="ARBA" id="ARBA00006024"/>
    </source>
</evidence>
<dbReference type="STRING" id="755178.Cyan10605_1322"/>
<evidence type="ECO:0000256" key="11">
    <source>
        <dbReference type="ARBA" id="ARBA00022967"/>
    </source>
</evidence>
<dbReference type="FunFam" id="2.70.150.10:FF:000002">
    <property type="entry name" value="Copper-transporting ATPase 1, putative"/>
    <property type="match status" value="1"/>
</dbReference>
<gene>
    <name evidence="18" type="ordered locus">Cyan10605_1322</name>
</gene>
<dbReference type="PANTHER" id="PTHR48085">
    <property type="entry name" value="CADMIUM/ZINC-TRANSPORTING ATPASE HMA2-RELATED"/>
    <property type="match status" value="1"/>
</dbReference>
<dbReference type="GO" id="GO:0016463">
    <property type="term" value="F:P-type zinc transporter activity"/>
    <property type="evidence" value="ECO:0007669"/>
    <property type="project" value="UniProtKB-EC"/>
</dbReference>
<evidence type="ECO:0000256" key="13">
    <source>
        <dbReference type="ARBA" id="ARBA00023136"/>
    </source>
</evidence>
<evidence type="ECO:0000256" key="14">
    <source>
        <dbReference type="ARBA" id="ARBA00039097"/>
    </source>
</evidence>
<dbReference type="InterPro" id="IPR044492">
    <property type="entry name" value="P_typ_ATPase_HD_dom"/>
</dbReference>
<proteinExistence type="inferred from homology"/>
<keyword evidence="12 16" id="KW-1133">Transmembrane helix</keyword>
<dbReference type="InterPro" id="IPR023298">
    <property type="entry name" value="ATPase_P-typ_TM_dom_sf"/>
</dbReference>